<reference evidence="2" key="1">
    <citation type="submission" date="2016-10" db="EMBL/GenBank/DDBJ databases">
        <authorList>
            <person name="Varghese N."/>
            <person name="Submissions S."/>
        </authorList>
    </citation>
    <scope>NUCLEOTIDE SEQUENCE [LARGE SCALE GENOMIC DNA]</scope>
    <source>
        <strain evidence="2">DSM 15282</strain>
    </source>
</reference>
<evidence type="ECO:0000313" key="1">
    <source>
        <dbReference type="EMBL" id="SFN68687.1"/>
    </source>
</evidence>
<protein>
    <recommendedName>
        <fullName evidence="3">Lipocalin-like domain-containing protein</fullName>
    </recommendedName>
</protein>
<dbReference type="EMBL" id="FOVW01000001">
    <property type="protein sequence ID" value="SFN68687.1"/>
    <property type="molecule type" value="Genomic_DNA"/>
</dbReference>
<dbReference type="STRING" id="226506.SAMN04488519_101355"/>
<evidence type="ECO:0008006" key="3">
    <source>
        <dbReference type="Google" id="ProtNLM"/>
    </source>
</evidence>
<gene>
    <name evidence="1" type="ORF">SAMN04488519_101355</name>
</gene>
<sequence length="150" mass="17391">MNSLTLIPALILSFFLNFNQIQIQELLGKWQLVYFDGIERIRKSPQFLNADSATQANMQYRIQYRLESTVYQFSAGDSLKFTDFENQQLVLKKAKVKLDDQNILTIYEGNEVRQAKIVEFDANKLVLQPISQNPGAGKLVFERIIEKKEK</sequence>
<organism evidence="1 2">
    <name type="scientific">Algoriphagus ornithinivorans</name>
    <dbReference type="NCBI Taxonomy" id="226506"/>
    <lineage>
        <taxon>Bacteria</taxon>
        <taxon>Pseudomonadati</taxon>
        <taxon>Bacteroidota</taxon>
        <taxon>Cytophagia</taxon>
        <taxon>Cytophagales</taxon>
        <taxon>Cyclobacteriaceae</taxon>
        <taxon>Algoriphagus</taxon>
    </lineage>
</organism>
<proteinExistence type="predicted"/>
<dbReference type="RefSeq" id="WP_091649424.1">
    <property type="nucleotide sequence ID" value="NZ_FOVW01000001.1"/>
</dbReference>
<dbReference type="AlphaFoldDB" id="A0A1I5B1W0"/>
<evidence type="ECO:0000313" key="2">
    <source>
        <dbReference type="Proteomes" id="UP000199564"/>
    </source>
</evidence>
<dbReference type="Proteomes" id="UP000199564">
    <property type="component" value="Unassembled WGS sequence"/>
</dbReference>
<name>A0A1I5B1W0_9BACT</name>
<accession>A0A1I5B1W0</accession>
<keyword evidence="2" id="KW-1185">Reference proteome</keyword>